<organism evidence="2 3">
    <name type="scientific">Coniochaeta hoffmannii</name>
    <dbReference type="NCBI Taxonomy" id="91930"/>
    <lineage>
        <taxon>Eukaryota</taxon>
        <taxon>Fungi</taxon>
        <taxon>Dikarya</taxon>
        <taxon>Ascomycota</taxon>
        <taxon>Pezizomycotina</taxon>
        <taxon>Sordariomycetes</taxon>
        <taxon>Sordariomycetidae</taxon>
        <taxon>Coniochaetales</taxon>
        <taxon>Coniochaetaceae</taxon>
        <taxon>Coniochaeta</taxon>
    </lineage>
</organism>
<dbReference type="AlphaFoldDB" id="A0AA38R875"/>
<gene>
    <name evidence="2" type="ORF">NKR19_g8019</name>
</gene>
<evidence type="ECO:0000313" key="3">
    <source>
        <dbReference type="Proteomes" id="UP001174691"/>
    </source>
</evidence>
<protein>
    <submittedName>
        <fullName evidence="2">Uncharacterized protein</fullName>
    </submittedName>
</protein>
<dbReference type="Proteomes" id="UP001174691">
    <property type="component" value="Unassembled WGS sequence"/>
</dbReference>
<feature type="region of interest" description="Disordered" evidence="1">
    <location>
        <begin position="1"/>
        <end position="21"/>
    </location>
</feature>
<sequence length="82" mass="8748">MEPGLSETARERDDGPTEDLPVSGLLWLKLRSVPPPDAGRPVVADALVELARSAHGEKLLDMRKSCKGWRAAAAAAVADDNE</sequence>
<evidence type="ECO:0000256" key="1">
    <source>
        <dbReference type="SAM" id="MobiDB-lite"/>
    </source>
</evidence>
<accession>A0AA38R875</accession>
<reference evidence="2" key="1">
    <citation type="submission" date="2022-07" db="EMBL/GenBank/DDBJ databases">
        <title>Fungi with potential for degradation of polypropylene.</title>
        <authorList>
            <person name="Gostincar C."/>
        </authorList>
    </citation>
    <scope>NUCLEOTIDE SEQUENCE</scope>
    <source>
        <strain evidence="2">EXF-13287</strain>
    </source>
</reference>
<keyword evidence="3" id="KW-1185">Reference proteome</keyword>
<name>A0AA38R875_9PEZI</name>
<dbReference type="EMBL" id="JANBVN010000152">
    <property type="protein sequence ID" value="KAJ9137993.1"/>
    <property type="molecule type" value="Genomic_DNA"/>
</dbReference>
<comment type="caution">
    <text evidence="2">The sequence shown here is derived from an EMBL/GenBank/DDBJ whole genome shotgun (WGS) entry which is preliminary data.</text>
</comment>
<evidence type="ECO:0000313" key="2">
    <source>
        <dbReference type="EMBL" id="KAJ9137993.1"/>
    </source>
</evidence>
<proteinExistence type="predicted"/>